<evidence type="ECO:0000313" key="7">
    <source>
        <dbReference type="EMBL" id="SMC08218.1"/>
    </source>
</evidence>
<keyword evidence="5" id="KW-0449">Lipoprotein</keyword>
<organism evidence="7 8">
    <name type="scientific">Sulfobacillus thermosulfidooxidans (strain DSM 9293 / VKM B-1269 / AT-1)</name>
    <dbReference type="NCBI Taxonomy" id="929705"/>
    <lineage>
        <taxon>Bacteria</taxon>
        <taxon>Bacillati</taxon>
        <taxon>Bacillota</taxon>
        <taxon>Clostridia</taxon>
        <taxon>Eubacteriales</taxon>
        <taxon>Clostridiales Family XVII. Incertae Sedis</taxon>
        <taxon>Sulfobacillus</taxon>
    </lineage>
</organism>
<dbReference type="Gene3D" id="3.40.190.10">
    <property type="entry name" value="Periplasmic binding protein-like II"/>
    <property type="match status" value="1"/>
</dbReference>
<protein>
    <submittedName>
        <fullName evidence="7">Carbohydrate ABC transporter substrate-binding protein, CUT1 family</fullName>
    </submittedName>
</protein>
<evidence type="ECO:0000313" key="8">
    <source>
        <dbReference type="Proteomes" id="UP000192660"/>
    </source>
</evidence>
<gene>
    <name evidence="7" type="ORF">SAMN00768000_3761</name>
</gene>
<keyword evidence="3" id="KW-0472">Membrane</keyword>
<dbReference type="PANTHER" id="PTHR43649">
    <property type="entry name" value="ARABINOSE-BINDING PROTEIN-RELATED"/>
    <property type="match status" value="1"/>
</dbReference>
<keyword evidence="8" id="KW-1185">Reference proteome</keyword>
<reference evidence="8" key="1">
    <citation type="submission" date="2017-04" db="EMBL/GenBank/DDBJ databases">
        <authorList>
            <person name="Varghese N."/>
            <person name="Submissions S."/>
        </authorList>
    </citation>
    <scope>NUCLEOTIDE SEQUENCE [LARGE SCALE GENOMIC DNA]</scope>
    <source>
        <strain evidence="8">DSM 9293</strain>
    </source>
</reference>
<evidence type="ECO:0000256" key="4">
    <source>
        <dbReference type="ARBA" id="ARBA00023139"/>
    </source>
</evidence>
<name>A0A1W1WPI1_SULTA</name>
<dbReference type="RefSeq" id="WP_084662332.1">
    <property type="nucleotide sequence ID" value="NZ_FWWY01000002.1"/>
</dbReference>
<feature type="signal peptide" evidence="6">
    <location>
        <begin position="1"/>
        <end position="30"/>
    </location>
</feature>
<accession>A0A1W1WPI1</accession>
<dbReference type="EMBL" id="FWWY01000002">
    <property type="protein sequence ID" value="SMC08218.1"/>
    <property type="molecule type" value="Genomic_DNA"/>
</dbReference>
<keyword evidence="4" id="KW-0564">Palmitate</keyword>
<feature type="chain" id="PRO_5012054341" evidence="6">
    <location>
        <begin position="31"/>
        <end position="445"/>
    </location>
</feature>
<evidence type="ECO:0000256" key="1">
    <source>
        <dbReference type="ARBA" id="ARBA00022475"/>
    </source>
</evidence>
<dbReference type="InterPro" id="IPR006059">
    <property type="entry name" value="SBP"/>
</dbReference>
<evidence type="ECO:0000256" key="2">
    <source>
        <dbReference type="ARBA" id="ARBA00022729"/>
    </source>
</evidence>
<dbReference type="SUPFAM" id="SSF53850">
    <property type="entry name" value="Periplasmic binding protein-like II"/>
    <property type="match status" value="1"/>
</dbReference>
<dbReference type="Proteomes" id="UP000192660">
    <property type="component" value="Unassembled WGS sequence"/>
</dbReference>
<evidence type="ECO:0000256" key="5">
    <source>
        <dbReference type="ARBA" id="ARBA00023288"/>
    </source>
</evidence>
<evidence type="ECO:0000256" key="6">
    <source>
        <dbReference type="SAM" id="SignalP"/>
    </source>
</evidence>
<sequence>MHFRSRNIVLVSTSLSLLLSACGTSPPSSTATGTFHGTITLWAFPGTPTPHHPNGFGWYKAMIAAFEKMHPGVKVQLTEIPWSEGSVKLETAVAAGDYPDVAPGGGTLPQFIQDGVIEPINPYLGHYASQLYPRVVKAATFHGKMYYWPSVQTATVLYLNKTYFAERHVPLPRHGMWTWNEFVHDLQRLTFVKKNGQKVYGFGVDLQPGNSLSYGILLSDGAHLLNSSLTQYTFYGTKAVSGVEKLASLVQKYHVAPKSIASDSAKTIWENFLQGKYAVTAYYADFLNKNSIAAKSAQIPFPYAVANYPTGSLGHPITIGDIAGYTVYKQSNPNQLRMSMLFAKFLSDPAEWPTAIQKKYMSIGGGAYPVGPQDAAIQAKYFRNVYYDEVLHNNLRFFQLNPPLTPAWPKLEKALDAQLQLIVLGQESPQQGLSQVKQQMAGIIK</sequence>
<dbReference type="Pfam" id="PF01547">
    <property type="entry name" value="SBP_bac_1"/>
    <property type="match status" value="1"/>
</dbReference>
<dbReference type="AlphaFoldDB" id="A0A1W1WPI1"/>
<dbReference type="PANTHER" id="PTHR43649:SF33">
    <property type="entry name" value="POLYGALACTURONAN_RHAMNOGALACTURONAN-BINDING PROTEIN YTCQ"/>
    <property type="match status" value="1"/>
</dbReference>
<dbReference type="InterPro" id="IPR050490">
    <property type="entry name" value="Bact_solute-bd_prot1"/>
</dbReference>
<keyword evidence="2 6" id="KW-0732">Signal</keyword>
<proteinExistence type="predicted"/>
<dbReference type="OrthoDB" id="9766758at2"/>
<dbReference type="PROSITE" id="PS51257">
    <property type="entry name" value="PROKAR_LIPOPROTEIN"/>
    <property type="match status" value="1"/>
</dbReference>
<keyword evidence="1" id="KW-1003">Cell membrane</keyword>
<evidence type="ECO:0000256" key="3">
    <source>
        <dbReference type="ARBA" id="ARBA00023136"/>
    </source>
</evidence>